<dbReference type="GO" id="GO:0047965">
    <property type="term" value="F:glycoprotein O-fatty-acyltransferase activity"/>
    <property type="evidence" value="ECO:0007669"/>
    <property type="project" value="UniProtKB-EC"/>
</dbReference>
<dbReference type="PROSITE" id="PS50088">
    <property type="entry name" value="ANK_REPEAT"/>
    <property type="match status" value="2"/>
</dbReference>
<dbReference type="PROSITE" id="PS50297">
    <property type="entry name" value="ANK_REP_REGION"/>
    <property type="match status" value="2"/>
</dbReference>
<evidence type="ECO:0000256" key="4">
    <source>
        <dbReference type="ARBA" id="ARBA00022989"/>
    </source>
</evidence>
<keyword evidence="12" id="KW-1185">Reference proteome</keyword>
<dbReference type="InterPro" id="IPR001594">
    <property type="entry name" value="Palmitoyltrfase_DHHC"/>
</dbReference>
<evidence type="ECO:0000256" key="6">
    <source>
        <dbReference type="ARBA" id="ARBA00023136"/>
    </source>
</evidence>
<feature type="transmembrane region" description="Helical" evidence="9">
    <location>
        <begin position="570"/>
        <end position="593"/>
    </location>
</feature>
<proteinExistence type="predicted"/>
<dbReference type="PROSITE" id="PS50216">
    <property type="entry name" value="DHHC"/>
    <property type="match status" value="1"/>
</dbReference>
<feature type="compositionally biased region" description="Gly residues" evidence="8">
    <location>
        <begin position="105"/>
        <end position="124"/>
    </location>
</feature>
<dbReference type="Proteomes" id="UP000274082">
    <property type="component" value="Chromosome 4"/>
</dbReference>
<feature type="repeat" description="ANK" evidence="7">
    <location>
        <begin position="180"/>
        <end position="212"/>
    </location>
</feature>
<dbReference type="Pfam" id="PF01529">
    <property type="entry name" value="DHHC"/>
    <property type="match status" value="1"/>
</dbReference>
<feature type="compositionally biased region" description="Low complexity" evidence="8">
    <location>
        <begin position="964"/>
        <end position="978"/>
    </location>
</feature>
<dbReference type="VEuPathDB" id="TriTrypDB:LDHU3_04.0670"/>
<dbReference type="VEuPathDB" id="TriTrypDB:LdBPK_040510.1"/>
<keyword evidence="3" id="KW-0677">Repeat</keyword>
<feature type="transmembrane region" description="Helical" evidence="9">
    <location>
        <begin position="781"/>
        <end position="801"/>
    </location>
</feature>
<evidence type="ECO:0000256" key="5">
    <source>
        <dbReference type="ARBA" id="ARBA00023043"/>
    </source>
</evidence>
<name>A0A3S5H5B0_LEIDO</name>
<keyword evidence="4 9" id="KW-1133">Transmembrane helix</keyword>
<dbReference type="Gene3D" id="1.25.40.20">
    <property type="entry name" value="Ankyrin repeat-containing domain"/>
    <property type="match status" value="2"/>
</dbReference>
<evidence type="ECO:0000313" key="11">
    <source>
        <dbReference type="EMBL" id="AYU75830.1"/>
    </source>
</evidence>
<sequence>MRVFREAIEKNGGPLPLLYYLQPDAGNTPDPGSAHYRDKSIDLLNTRVDRRTFFECVLSDADFAILTTFLMSGVSVNATRDEDGASALHVAAAGTLEVLNHSDSQGGGGSGQMASGEGAGGGNMRGFHAATREKDELADDGDESSVSTSSILNPPCKNQLIISFLIDNGADVNAAMRGGQGQTPLMMAASRQNMRVVKLLLAKGADLSVQDAQGRTVLSYAVAYPHVMEVLRLWMGEEAFYAAAVRERLLHTACRSLGNAYAALYLIEQIGLDVNMSDDVDVAAAAASPAPVLPGHVLPVDPRNPRRDCIQNRPCAPGTAAMFFAADASDGRHSAWSLAQSSANAAPPTTNATTTAAAGNLAHPPCAGVGSLGAAAVEVVHMGTLHSGDTPLHCAVSAVDVALVRALLSKGADVHAANHSGVTPLQLARSPSSLAQSWKQYWKDELMVMLRPTSASAAAARRRHRELQRDNSPGKVRALLTAYSHANTTQSREKVVREEPALYLWKLYAPMDVVLLVATATLPHVFFYICCCVIRNFFVLLCLLPLIYGAYVGVQRLDRRRAQSRPLTDLGWCVGFVLAQGLCLPLCTTYYYYQYYSFNLEDHTAFSWWLVPAVTATGVLAAYVVLSSPGLVTSTEGQRKGIYASLRNVQGEYERELLYSIDLRTMVKKPLRAQYCPQLRRVVLRYDHFCGYLNTAIGGGNHRAFLWLQVALLSMLCCFYYYACEYRRLMNSVVGLARTSAAAGRAPGHSTTRVAAAMEVDRVIMEKFETALLATAWRRLVYTYSQVILPLMILMVVYALCTQLHAIARNLTFYDVEHSEDESSLYCFTLGSRVYSLFDNGIWANLREFFGWSSLTQKVYRVPQINPYLQQVVKDHQRWQLTGGDACCDNSDRQHQSCTHASGAVCKSGAAAAGTTTTAGTIARPAELGEGESTRAQQMLRAPHHEALAAAAASANVGGLPQGREAAQQERQSASQAEEGGEEHDEAEYYAGNGGRNDGSALAMHIFQEMVRSGRTDVGRRDAIEVMAHGGGADAETQQEWDAAVEKARQMYRFYLQSVGGAGDGDY</sequence>
<dbReference type="VEuPathDB" id="TriTrypDB:LdCL_040010600"/>
<protein>
    <submittedName>
        <fullName evidence="11">Palmitoyl acyltransferase 1, putative</fullName>
        <ecNumber evidence="11">2.3.1.142</ecNumber>
    </submittedName>
</protein>
<keyword evidence="2 9" id="KW-0812">Transmembrane</keyword>
<feature type="transmembrane region" description="Helical" evidence="9">
    <location>
        <begin position="501"/>
        <end position="520"/>
    </location>
</feature>
<dbReference type="Pfam" id="PF12796">
    <property type="entry name" value="Ank_2"/>
    <property type="match status" value="1"/>
</dbReference>
<keyword evidence="11" id="KW-0808">Transferase</keyword>
<dbReference type="Pfam" id="PF00023">
    <property type="entry name" value="Ank"/>
    <property type="match status" value="1"/>
</dbReference>
<keyword evidence="6 9" id="KW-0472">Membrane</keyword>
<dbReference type="InterPro" id="IPR036770">
    <property type="entry name" value="Ankyrin_rpt-contain_sf"/>
</dbReference>
<keyword evidence="5 7" id="KW-0040">ANK repeat</keyword>
<evidence type="ECO:0000256" key="8">
    <source>
        <dbReference type="SAM" id="MobiDB-lite"/>
    </source>
</evidence>
<keyword evidence="11" id="KW-0012">Acyltransferase</keyword>
<gene>
    <name evidence="11" type="ORF">LdCL_040010600</name>
</gene>
<dbReference type="InterPro" id="IPR002110">
    <property type="entry name" value="Ankyrin_rpt"/>
</dbReference>
<feature type="repeat" description="ANK" evidence="7">
    <location>
        <begin position="387"/>
        <end position="419"/>
    </location>
</feature>
<dbReference type="EMBL" id="CP029503">
    <property type="protein sequence ID" value="AYU75830.1"/>
    <property type="molecule type" value="Genomic_DNA"/>
</dbReference>
<organism evidence="11 12">
    <name type="scientific">Leishmania donovani</name>
    <dbReference type="NCBI Taxonomy" id="5661"/>
    <lineage>
        <taxon>Eukaryota</taxon>
        <taxon>Discoba</taxon>
        <taxon>Euglenozoa</taxon>
        <taxon>Kinetoplastea</taxon>
        <taxon>Metakinetoplastina</taxon>
        <taxon>Trypanosomatida</taxon>
        <taxon>Trypanosomatidae</taxon>
        <taxon>Leishmaniinae</taxon>
        <taxon>Leishmania</taxon>
    </lineage>
</organism>
<feature type="transmembrane region" description="Helical" evidence="9">
    <location>
        <begin position="704"/>
        <end position="723"/>
    </location>
</feature>
<feature type="compositionally biased region" description="Acidic residues" evidence="8">
    <location>
        <begin position="979"/>
        <end position="988"/>
    </location>
</feature>
<feature type="region of interest" description="Disordered" evidence="8">
    <location>
        <begin position="916"/>
        <end position="935"/>
    </location>
</feature>
<dbReference type="OrthoDB" id="195446at2759"/>
<evidence type="ECO:0000256" key="3">
    <source>
        <dbReference type="ARBA" id="ARBA00022737"/>
    </source>
</evidence>
<dbReference type="PANTHER" id="PTHR24161:SF89">
    <property type="entry name" value="ANKYRIN REPEAT PROTEIN"/>
    <property type="match status" value="1"/>
</dbReference>
<feature type="region of interest" description="Disordered" evidence="8">
    <location>
        <begin position="951"/>
        <end position="995"/>
    </location>
</feature>
<dbReference type="PANTHER" id="PTHR24161">
    <property type="entry name" value="ANK_REP_REGION DOMAIN-CONTAINING PROTEIN-RELATED"/>
    <property type="match status" value="1"/>
</dbReference>
<evidence type="ECO:0000256" key="1">
    <source>
        <dbReference type="ARBA" id="ARBA00004141"/>
    </source>
</evidence>
<dbReference type="AlphaFoldDB" id="A0A3S5H5B0"/>
<dbReference type="EC" id="2.3.1.142" evidence="11"/>
<evidence type="ECO:0000259" key="10">
    <source>
        <dbReference type="Pfam" id="PF01529"/>
    </source>
</evidence>
<dbReference type="SMART" id="SM00248">
    <property type="entry name" value="ANK"/>
    <property type="match status" value="6"/>
</dbReference>
<reference evidence="11 12" key="1">
    <citation type="journal article" date="2018" name="Sci. Rep.">
        <title>A complete Leishmania donovani reference genome identifies novel genetic variations associated with virulence.</title>
        <authorList>
            <person name="Lypaczewski P."/>
            <person name="Hoshizaki J."/>
            <person name="Zhang W.-W."/>
            <person name="McCall L.-I."/>
            <person name="Torcivia-Rodriguez J."/>
            <person name="Simonyan V."/>
            <person name="Kaur A."/>
            <person name="Dewar K."/>
            <person name="Matlashewski G."/>
        </authorList>
    </citation>
    <scope>NUCLEOTIDE SEQUENCE [LARGE SCALE GENOMIC DNA]</scope>
    <source>
        <strain evidence="11 12">LdCL</strain>
    </source>
</reference>
<evidence type="ECO:0000313" key="12">
    <source>
        <dbReference type="Proteomes" id="UP000274082"/>
    </source>
</evidence>
<evidence type="ECO:0000256" key="9">
    <source>
        <dbReference type="SAM" id="Phobius"/>
    </source>
</evidence>
<dbReference type="GO" id="GO:0016020">
    <property type="term" value="C:membrane"/>
    <property type="evidence" value="ECO:0007669"/>
    <property type="project" value="UniProtKB-SubCell"/>
</dbReference>
<dbReference type="SUPFAM" id="SSF48403">
    <property type="entry name" value="Ankyrin repeat"/>
    <property type="match status" value="1"/>
</dbReference>
<accession>A0A3S5H5B0</accession>
<feature type="transmembrane region" description="Helical" evidence="9">
    <location>
        <begin position="526"/>
        <end position="549"/>
    </location>
</feature>
<evidence type="ECO:0000256" key="7">
    <source>
        <dbReference type="PROSITE-ProRule" id="PRU00023"/>
    </source>
</evidence>
<evidence type="ECO:0000256" key="2">
    <source>
        <dbReference type="ARBA" id="ARBA00022692"/>
    </source>
</evidence>
<feature type="region of interest" description="Disordered" evidence="8">
    <location>
        <begin position="101"/>
        <end position="126"/>
    </location>
</feature>
<comment type="subcellular location">
    <subcellularLocation>
        <location evidence="1">Membrane</location>
        <topology evidence="1">Multi-pass membrane protein</topology>
    </subcellularLocation>
</comment>
<feature type="domain" description="Palmitoyltransferase DHHC" evidence="10">
    <location>
        <begin position="667"/>
        <end position="815"/>
    </location>
</feature>
<feature type="transmembrane region" description="Helical" evidence="9">
    <location>
        <begin position="605"/>
        <end position="626"/>
    </location>
</feature>